<evidence type="ECO:0000313" key="3">
    <source>
        <dbReference type="EMBL" id="MCZ3781525.1"/>
    </source>
</evidence>
<dbReference type="Proteomes" id="UP001527392">
    <property type="component" value="Unassembled WGS sequence"/>
</dbReference>
<comment type="caution">
    <text evidence="3">The sequence shown here is derived from an EMBL/GenBank/DDBJ whole genome shotgun (WGS) entry which is preliminary data.</text>
</comment>
<protein>
    <submittedName>
        <fullName evidence="3">Replicative protein</fullName>
    </submittedName>
</protein>
<feature type="compositionally biased region" description="Polar residues" evidence="1">
    <location>
        <begin position="290"/>
        <end position="302"/>
    </location>
</feature>
<dbReference type="Pfam" id="PF23343">
    <property type="entry name" value="REP_ORF2-G2P"/>
    <property type="match status" value="1"/>
</dbReference>
<feature type="domain" description="Replication-associated protein ORF2/G2P" evidence="2">
    <location>
        <begin position="89"/>
        <end position="193"/>
    </location>
</feature>
<reference evidence="3 4" key="1">
    <citation type="submission" date="2022-01" db="EMBL/GenBank/DDBJ databases">
        <title>VMRC isolate genome collection.</title>
        <authorList>
            <person name="France M."/>
            <person name="Rutt L."/>
            <person name="Humphrys M."/>
            <person name="Ravel J."/>
        </authorList>
    </citation>
    <scope>NUCLEOTIDE SEQUENCE [LARGE SCALE GENOMIC DNA]</scope>
    <source>
        <strain evidence="3 4">C0030B4</strain>
    </source>
</reference>
<feature type="compositionally biased region" description="Basic and acidic residues" evidence="1">
    <location>
        <begin position="278"/>
        <end position="287"/>
    </location>
</feature>
<name>A0ABT4K779_9LACO</name>
<feature type="region of interest" description="Disordered" evidence="1">
    <location>
        <begin position="278"/>
        <end position="302"/>
    </location>
</feature>
<evidence type="ECO:0000313" key="4">
    <source>
        <dbReference type="Proteomes" id="UP001527392"/>
    </source>
</evidence>
<sequence>MQENKIQVNQKVTAYVYGSTIEFSANNANTRRTIVVLPEHKYLDLRTMKVHKMNTGSSSRVDNLSSVKRTMQQLRRLIAANYQGGDDQLWVTLTYAHNVSARNQGDTKVVYRDFKVFIQRLRQCIMRIEYISVLEPQLSGRWHIHVLLKSSDGSQLVIPNSQMAKLWRKGFTSTKRLSEADNVASYVMAYVSNLKTTKGMKKGARLHLYPKGVRIYRRSRGIVTPIKILANKAEIMAQYNIRESDKRAYYERSFIAKNGSEVVTQTEFFNKKEVAYDVKSNSNKERVGSNGVSTQSSEENPT</sequence>
<dbReference type="EMBL" id="JAKHMS010000010">
    <property type="protein sequence ID" value="MCZ3781525.1"/>
    <property type="molecule type" value="Genomic_DNA"/>
</dbReference>
<accession>A0ABT4K779</accession>
<keyword evidence="4" id="KW-1185">Reference proteome</keyword>
<evidence type="ECO:0000259" key="2">
    <source>
        <dbReference type="Pfam" id="PF23343"/>
    </source>
</evidence>
<proteinExistence type="predicted"/>
<dbReference type="InterPro" id="IPR056906">
    <property type="entry name" value="ORF2/G2P_dom"/>
</dbReference>
<dbReference type="RefSeq" id="WP_251951275.1">
    <property type="nucleotide sequence ID" value="NZ_CAKMAX010000025.1"/>
</dbReference>
<organism evidence="3 4">
    <name type="scientific">Limosilactobacillus vaginalis</name>
    <dbReference type="NCBI Taxonomy" id="1633"/>
    <lineage>
        <taxon>Bacteria</taxon>
        <taxon>Bacillati</taxon>
        <taxon>Bacillota</taxon>
        <taxon>Bacilli</taxon>
        <taxon>Lactobacillales</taxon>
        <taxon>Lactobacillaceae</taxon>
        <taxon>Limosilactobacillus</taxon>
    </lineage>
</organism>
<evidence type="ECO:0000256" key="1">
    <source>
        <dbReference type="SAM" id="MobiDB-lite"/>
    </source>
</evidence>
<gene>
    <name evidence="3" type="ORF">L2504_05150</name>
</gene>